<evidence type="ECO:0000256" key="2">
    <source>
        <dbReference type="ARBA" id="ARBA00006726"/>
    </source>
</evidence>
<dbReference type="OrthoDB" id="6373236at2759"/>
<proteinExistence type="inferred from homology"/>
<dbReference type="EMBL" id="BDGG01000016">
    <property type="protein sequence ID" value="GAV07908.1"/>
    <property type="molecule type" value="Genomic_DNA"/>
</dbReference>
<evidence type="ECO:0000313" key="9">
    <source>
        <dbReference type="Proteomes" id="UP000186922"/>
    </source>
</evidence>
<evidence type="ECO:0000256" key="4">
    <source>
        <dbReference type="ARBA" id="ARBA00023242"/>
    </source>
</evidence>
<gene>
    <name evidence="8" type="primary">RvY_17688-1</name>
    <name evidence="8" type="synonym">RvY_17688.1</name>
    <name evidence="8" type="ORF">RvY_17688</name>
</gene>
<evidence type="ECO:0000259" key="7">
    <source>
        <dbReference type="Pfam" id="PF02234"/>
    </source>
</evidence>
<accession>A0A1D1W6T0</accession>
<dbReference type="Proteomes" id="UP000186922">
    <property type="component" value="Unassembled WGS sequence"/>
</dbReference>
<keyword evidence="5" id="KW-0131">Cell cycle</keyword>
<evidence type="ECO:0000256" key="6">
    <source>
        <dbReference type="SAM" id="MobiDB-lite"/>
    </source>
</evidence>
<feature type="region of interest" description="Disordered" evidence="6">
    <location>
        <begin position="142"/>
        <end position="184"/>
    </location>
</feature>
<organism evidence="8 9">
    <name type="scientific">Ramazzottius varieornatus</name>
    <name type="common">Water bear</name>
    <name type="synonym">Tardigrade</name>
    <dbReference type="NCBI Taxonomy" id="947166"/>
    <lineage>
        <taxon>Eukaryota</taxon>
        <taxon>Metazoa</taxon>
        <taxon>Ecdysozoa</taxon>
        <taxon>Tardigrada</taxon>
        <taxon>Eutardigrada</taxon>
        <taxon>Parachela</taxon>
        <taxon>Hypsibioidea</taxon>
        <taxon>Ramazzottiidae</taxon>
        <taxon>Ramazzottius</taxon>
    </lineage>
</organism>
<keyword evidence="4" id="KW-0539">Nucleus</keyword>
<dbReference type="Gene3D" id="4.10.365.10">
    <property type="entry name" value="p27"/>
    <property type="match status" value="1"/>
</dbReference>
<keyword evidence="3" id="KW-0649">Protein kinase inhibitor</keyword>
<name>A0A1D1W6T0_RAMVA</name>
<reference evidence="8 9" key="1">
    <citation type="journal article" date="2016" name="Nat. Commun.">
        <title>Extremotolerant tardigrade genome and improved radiotolerance of human cultured cells by tardigrade-unique protein.</title>
        <authorList>
            <person name="Hashimoto T."/>
            <person name="Horikawa D.D."/>
            <person name="Saito Y."/>
            <person name="Kuwahara H."/>
            <person name="Kozuka-Hata H."/>
            <person name="Shin-I T."/>
            <person name="Minakuchi Y."/>
            <person name="Ohishi K."/>
            <person name="Motoyama A."/>
            <person name="Aizu T."/>
            <person name="Enomoto A."/>
            <person name="Kondo K."/>
            <person name="Tanaka S."/>
            <person name="Hara Y."/>
            <person name="Koshikawa S."/>
            <person name="Sagara H."/>
            <person name="Miura T."/>
            <person name="Yokobori S."/>
            <person name="Miyagawa K."/>
            <person name="Suzuki Y."/>
            <person name="Kubo T."/>
            <person name="Oyama M."/>
            <person name="Kohara Y."/>
            <person name="Fujiyama A."/>
            <person name="Arakawa K."/>
            <person name="Katayama T."/>
            <person name="Toyoda A."/>
            <person name="Kunieda T."/>
        </authorList>
    </citation>
    <scope>NUCLEOTIDE SEQUENCE [LARGE SCALE GENOMIC DNA]</scope>
    <source>
        <strain evidence="8 9">YOKOZUNA-1</strain>
    </source>
</reference>
<dbReference type="PANTHER" id="PTHR10265">
    <property type="entry name" value="CYCLIN-DEPENDENT KINASE INHIBITOR 1"/>
    <property type="match status" value="1"/>
</dbReference>
<evidence type="ECO:0000256" key="3">
    <source>
        <dbReference type="ARBA" id="ARBA00023013"/>
    </source>
</evidence>
<dbReference type="STRING" id="947166.A0A1D1W6T0"/>
<dbReference type="InterPro" id="IPR044898">
    <property type="entry name" value="CDI_dom_sf"/>
</dbReference>
<comment type="subcellular location">
    <subcellularLocation>
        <location evidence="1">Nucleus</location>
    </subcellularLocation>
</comment>
<dbReference type="InterPro" id="IPR003175">
    <property type="entry name" value="CDI_dom"/>
</dbReference>
<dbReference type="GO" id="GO:0005634">
    <property type="term" value="C:nucleus"/>
    <property type="evidence" value="ECO:0007669"/>
    <property type="project" value="UniProtKB-SubCell"/>
</dbReference>
<sequence>MEVTRTPINTMHRTRVREQAEATVTIVPEEDHEDYSRILQERARRCLFAPVNRDKVNRDLHSALQALEDIVDEKSKRWNFDFENSTPLPGPLQWTLVSSCDQEDVEEDGSVVEVIQTKLGNRGSPKEASSVTPSRLVKQRSIEDFFPRGKRTSSSTDMTGAKRKAPDSTSAVPSLKVGKVVAKK</sequence>
<comment type="caution">
    <text evidence="8">The sequence shown here is derived from an EMBL/GenBank/DDBJ whole genome shotgun (WGS) entry which is preliminary data.</text>
</comment>
<dbReference type="AlphaFoldDB" id="A0A1D1W6T0"/>
<protein>
    <recommendedName>
        <fullName evidence="7">Cyclin-dependent kinase inhibitor domain-containing protein</fullName>
    </recommendedName>
</protein>
<comment type="similarity">
    <text evidence="2">Belongs to the CDI family.</text>
</comment>
<feature type="domain" description="Cyclin-dependent kinase inhibitor" evidence="7">
    <location>
        <begin position="46"/>
        <end position="96"/>
    </location>
</feature>
<evidence type="ECO:0000256" key="5">
    <source>
        <dbReference type="ARBA" id="ARBA00023306"/>
    </source>
</evidence>
<dbReference type="PANTHER" id="PTHR10265:SF45">
    <property type="entry name" value="DACAPO"/>
    <property type="match status" value="1"/>
</dbReference>
<dbReference type="GO" id="GO:0004861">
    <property type="term" value="F:cyclin-dependent protein serine/threonine kinase inhibitor activity"/>
    <property type="evidence" value="ECO:0007669"/>
    <property type="project" value="InterPro"/>
</dbReference>
<evidence type="ECO:0000256" key="1">
    <source>
        <dbReference type="ARBA" id="ARBA00004123"/>
    </source>
</evidence>
<evidence type="ECO:0000313" key="8">
    <source>
        <dbReference type="EMBL" id="GAV07908.1"/>
    </source>
</evidence>
<keyword evidence="9" id="KW-1185">Reference proteome</keyword>
<dbReference type="GO" id="GO:0051726">
    <property type="term" value="P:regulation of cell cycle"/>
    <property type="evidence" value="ECO:0007669"/>
    <property type="project" value="InterPro"/>
</dbReference>
<dbReference type="Pfam" id="PF02234">
    <property type="entry name" value="CDI"/>
    <property type="match status" value="1"/>
</dbReference>